<feature type="domain" description="F-box" evidence="1">
    <location>
        <begin position="5"/>
        <end position="50"/>
    </location>
</feature>
<dbReference type="CDD" id="cd09917">
    <property type="entry name" value="F-box_SF"/>
    <property type="match status" value="1"/>
</dbReference>
<evidence type="ECO:0000259" key="1">
    <source>
        <dbReference type="PROSITE" id="PS50181"/>
    </source>
</evidence>
<dbReference type="VEuPathDB" id="FungiDB:BCV72DRAFT_305475"/>
<dbReference type="Pfam" id="PF12937">
    <property type="entry name" value="F-box-like"/>
    <property type="match status" value="1"/>
</dbReference>
<dbReference type="Proteomes" id="UP000242414">
    <property type="component" value="Unassembled WGS sequence"/>
</dbReference>
<dbReference type="Gene3D" id="1.20.1280.50">
    <property type="match status" value="1"/>
</dbReference>
<evidence type="ECO:0000313" key="2">
    <source>
        <dbReference type="EMBL" id="ORE06467.1"/>
    </source>
</evidence>
<dbReference type="OrthoDB" id="2208738at2759"/>
<proteinExistence type="predicted"/>
<dbReference type="PROSITE" id="PS50181">
    <property type="entry name" value="FBOX"/>
    <property type="match status" value="1"/>
</dbReference>
<protein>
    <recommendedName>
        <fullName evidence="1">F-box domain-containing protein</fullName>
    </recommendedName>
</protein>
<reference evidence="2" key="1">
    <citation type="journal article" date="2016" name="Proc. Natl. Acad. Sci. U.S.A.">
        <title>Lipid metabolic changes in an early divergent fungus govern the establishment of a mutualistic symbiosis with endobacteria.</title>
        <authorList>
            <person name="Lastovetsky O.A."/>
            <person name="Gaspar M.L."/>
            <person name="Mondo S.J."/>
            <person name="LaButti K.M."/>
            <person name="Sandor L."/>
            <person name="Grigoriev I.V."/>
            <person name="Henry S.A."/>
            <person name="Pawlowska T.E."/>
        </authorList>
    </citation>
    <scope>NUCLEOTIDE SEQUENCE [LARGE SCALE GENOMIC DNA]</scope>
    <source>
        <strain evidence="2">ATCC 52814</strain>
    </source>
</reference>
<dbReference type="InterPro" id="IPR001810">
    <property type="entry name" value="F-box_dom"/>
</dbReference>
<name>A0A1X0R363_RHIZD</name>
<gene>
    <name evidence="2" type="ORF">BCV72DRAFT_305475</name>
</gene>
<sequence length="316" mass="37171">MGFNVQIRLDLPQELYDHIISYLDRCDMYQFCLVSKAWYSFWSPYLYRNVTLTGFNKRYDLETYFPRRLGQYVKEIEISCAGTITSGTYRNLKILTNYCPNVEILVCYGSDLPIEWWLIFQHVLREGHMWHKIREIPEPTILTRDMELYYQSADLVRDSLQSIYLAGPDDRCVVAQDVKRFATYKNLRQVTVLAQKGFTTIEDFELLFRYTDHLTHMTIDWTKSVPCEEWTQACTINDKQPSQNAQPCPSVKQLILHLHPDCCLDCYFPLLDYFCTKFIGLKVIFIANFIESIHFSSLKTKAEIVTECGSIKDRDI</sequence>
<organism evidence="2">
    <name type="scientific">Rhizopus microsporus var. microsporus</name>
    <dbReference type="NCBI Taxonomy" id="86635"/>
    <lineage>
        <taxon>Eukaryota</taxon>
        <taxon>Fungi</taxon>
        <taxon>Fungi incertae sedis</taxon>
        <taxon>Mucoromycota</taxon>
        <taxon>Mucoromycotina</taxon>
        <taxon>Mucoromycetes</taxon>
        <taxon>Mucorales</taxon>
        <taxon>Mucorineae</taxon>
        <taxon>Rhizopodaceae</taxon>
        <taxon>Rhizopus</taxon>
    </lineage>
</organism>
<accession>A0A1X0R363</accession>
<dbReference type="SUPFAM" id="SSF81383">
    <property type="entry name" value="F-box domain"/>
    <property type="match status" value="1"/>
</dbReference>
<dbReference type="InterPro" id="IPR036047">
    <property type="entry name" value="F-box-like_dom_sf"/>
</dbReference>
<dbReference type="AlphaFoldDB" id="A0A1X0R363"/>
<dbReference type="EMBL" id="KV921922">
    <property type="protein sequence ID" value="ORE06467.1"/>
    <property type="molecule type" value="Genomic_DNA"/>
</dbReference>